<reference evidence="2" key="1">
    <citation type="submission" date="2016-11" db="EMBL/GenBank/DDBJ databases">
        <authorList>
            <person name="Varghese N."/>
            <person name="Submissions S."/>
        </authorList>
    </citation>
    <scope>NUCLEOTIDE SEQUENCE [LARGE SCALE GENOMIC DNA]</scope>
    <source>
        <strain evidence="2">DSM 27619</strain>
    </source>
</reference>
<dbReference type="RefSeq" id="WP_378158104.1">
    <property type="nucleotide sequence ID" value="NZ_JBHSOO010000001.1"/>
</dbReference>
<dbReference type="AlphaFoldDB" id="A0A1M5BRY2"/>
<dbReference type="STRING" id="1416778.SAMN05443633_104271"/>
<protein>
    <submittedName>
        <fullName evidence="1">Uncharacterized protein</fullName>
    </submittedName>
</protein>
<dbReference type="Proteomes" id="UP000184518">
    <property type="component" value="Unassembled WGS sequence"/>
</dbReference>
<proteinExistence type="predicted"/>
<keyword evidence="2" id="KW-1185">Reference proteome</keyword>
<accession>A0A1M5BRY2</accession>
<evidence type="ECO:0000313" key="1">
    <source>
        <dbReference type="EMBL" id="SHF45176.1"/>
    </source>
</evidence>
<organism evidence="1 2">
    <name type="scientific">Chryseobacterium arachidis</name>
    <dbReference type="NCBI Taxonomy" id="1416778"/>
    <lineage>
        <taxon>Bacteria</taxon>
        <taxon>Pseudomonadati</taxon>
        <taxon>Bacteroidota</taxon>
        <taxon>Flavobacteriia</taxon>
        <taxon>Flavobacteriales</taxon>
        <taxon>Weeksellaceae</taxon>
        <taxon>Chryseobacterium group</taxon>
        <taxon>Chryseobacterium</taxon>
    </lineage>
</organism>
<gene>
    <name evidence="1" type="ORF">SAMN05443633_104271</name>
</gene>
<evidence type="ECO:0000313" key="2">
    <source>
        <dbReference type="Proteomes" id="UP000184518"/>
    </source>
</evidence>
<name>A0A1M5BRY2_9FLAO</name>
<sequence>MDLYNILEKYALEILKIWYKEPNEKELQKYSTRYERIKLKSKIYKVNYRMSEIGRLIFVICNILKMLDEAYINQEGINIRIEYIENIL</sequence>
<dbReference type="EMBL" id="FQUT01000004">
    <property type="protein sequence ID" value="SHF45176.1"/>
    <property type="molecule type" value="Genomic_DNA"/>
</dbReference>